<feature type="region of interest" description="Disordered" evidence="5">
    <location>
        <begin position="210"/>
        <end position="234"/>
    </location>
</feature>
<evidence type="ECO:0000259" key="7">
    <source>
        <dbReference type="Pfam" id="PF01284"/>
    </source>
</evidence>
<feature type="region of interest" description="Disordered" evidence="5">
    <location>
        <begin position="254"/>
        <end position="388"/>
    </location>
</feature>
<feature type="compositionally biased region" description="Polar residues" evidence="5">
    <location>
        <begin position="369"/>
        <end position="382"/>
    </location>
</feature>
<comment type="caution">
    <text evidence="8">The sequence shown here is derived from an EMBL/GenBank/DDBJ whole genome shotgun (WGS) entry which is preliminary data.</text>
</comment>
<comment type="subcellular location">
    <subcellularLocation>
        <location evidence="1">Membrane</location>
        <topology evidence="1">Multi-pass membrane protein</topology>
    </subcellularLocation>
</comment>
<reference evidence="8 9" key="1">
    <citation type="submission" date="2020-12" db="EMBL/GenBank/DDBJ databases">
        <title>Metabolic potential, ecology and presence of endohyphal bacteria is reflected in genomic diversity of Mucoromycotina.</title>
        <authorList>
            <person name="Muszewska A."/>
            <person name="Okrasinska A."/>
            <person name="Steczkiewicz K."/>
            <person name="Drgas O."/>
            <person name="Orlowska M."/>
            <person name="Perlinska-Lenart U."/>
            <person name="Aleksandrzak-Piekarczyk T."/>
            <person name="Szatraj K."/>
            <person name="Zielenkiewicz U."/>
            <person name="Pilsyk S."/>
            <person name="Malc E."/>
            <person name="Mieczkowski P."/>
            <person name="Kruszewska J.S."/>
            <person name="Biernat P."/>
            <person name="Pawlowska J."/>
        </authorList>
    </citation>
    <scope>NUCLEOTIDE SEQUENCE [LARGE SCALE GENOMIC DNA]</scope>
    <source>
        <strain evidence="8 9">CBS 142.35</strain>
    </source>
</reference>
<evidence type="ECO:0000256" key="5">
    <source>
        <dbReference type="SAM" id="MobiDB-lite"/>
    </source>
</evidence>
<dbReference type="EMBL" id="JAEPRB010000078">
    <property type="protein sequence ID" value="KAG2222644.1"/>
    <property type="molecule type" value="Genomic_DNA"/>
</dbReference>
<dbReference type="Proteomes" id="UP000646827">
    <property type="component" value="Unassembled WGS sequence"/>
</dbReference>
<name>A0A8H7S318_9FUNG</name>
<evidence type="ECO:0000256" key="2">
    <source>
        <dbReference type="ARBA" id="ARBA00022692"/>
    </source>
</evidence>
<evidence type="ECO:0000256" key="6">
    <source>
        <dbReference type="SAM" id="Phobius"/>
    </source>
</evidence>
<proteinExistence type="predicted"/>
<organism evidence="8 9">
    <name type="scientific">Circinella minor</name>
    <dbReference type="NCBI Taxonomy" id="1195481"/>
    <lineage>
        <taxon>Eukaryota</taxon>
        <taxon>Fungi</taxon>
        <taxon>Fungi incertae sedis</taxon>
        <taxon>Mucoromycota</taxon>
        <taxon>Mucoromycotina</taxon>
        <taxon>Mucoromycetes</taxon>
        <taxon>Mucorales</taxon>
        <taxon>Lichtheimiaceae</taxon>
        <taxon>Circinella</taxon>
    </lineage>
</organism>
<sequence length="388" mass="43302">MAGKFSFEVPAVAAPKGFPAINTIKNILHIVQALATFIVLCIIASVIATEYRFYDGSQPGPNWTLFVGIFSLGVPVCLVVFPWIYDKNGKFRRLGKFCMKPRTNLIFTGFYTGLWATAGIAMTVHANNPSHCDLDGEMQEADGDYAGAWSTQCTNAKVSAGFAWTICILWLLSLLCTLIIFFREKQMIQKNLRQHESNKQAVLQMQQQQEMEDDDDMYNEPIGAGGRNSAYRPAGYYEDEEGEDLGRMRPQSFEQARPLQETTPPPHLMQQQQPHREQSPFESPYDPPTDSHRVSYGYAQPPQHAQQVQQPQYDPHPGGAAIVQEQSPFDDMYRHPSPDPAQAYNPSPSPPQHHVAGTGPAPMALPDHTQYSNPAPYNTGSPDPNARF</sequence>
<accession>A0A8H7S318</accession>
<dbReference type="GO" id="GO:0016020">
    <property type="term" value="C:membrane"/>
    <property type="evidence" value="ECO:0007669"/>
    <property type="project" value="UniProtKB-SubCell"/>
</dbReference>
<dbReference type="InterPro" id="IPR008253">
    <property type="entry name" value="Marvel"/>
</dbReference>
<feature type="transmembrane region" description="Helical" evidence="6">
    <location>
        <begin position="27"/>
        <end position="48"/>
    </location>
</feature>
<feature type="transmembrane region" description="Helical" evidence="6">
    <location>
        <begin position="105"/>
        <end position="126"/>
    </location>
</feature>
<feature type="compositionally biased region" description="Low complexity" evidence="5">
    <location>
        <begin position="298"/>
        <end position="317"/>
    </location>
</feature>
<dbReference type="Pfam" id="PF01284">
    <property type="entry name" value="MARVEL"/>
    <property type="match status" value="1"/>
</dbReference>
<evidence type="ECO:0000256" key="1">
    <source>
        <dbReference type="ARBA" id="ARBA00004141"/>
    </source>
</evidence>
<evidence type="ECO:0000313" key="9">
    <source>
        <dbReference type="Proteomes" id="UP000646827"/>
    </source>
</evidence>
<keyword evidence="3 6" id="KW-1133">Transmembrane helix</keyword>
<keyword evidence="9" id="KW-1185">Reference proteome</keyword>
<keyword evidence="4 6" id="KW-0472">Membrane</keyword>
<evidence type="ECO:0000256" key="3">
    <source>
        <dbReference type="ARBA" id="ARBA00022989"/>
    </source>
</evidence>
<feature type="transmembrane region" description="Helical" evidence="6">
    <location>
        <begin position="162"/>
        <end position="182"/>
    </location>
</feature>
<gene>
    <name evidence="8" type="ORF">INT45_008308</name>
</gene>
<dbReference type="AlphaFoldDB" id="A0A8H7S318"/>
<feature type="transmembrane region" description="Helical" evidence="6">
    <location>
        <begin position="63"/>
        <end position="85"/>
    </location>
</feature>
<keyword evidence="2 6" id="KW-0812">Transmembrane</keyword>
<protein>
    <recommendedName>
        <fullName evidence="7">MARVEL domain-containing protein</fullName>
    </recommendedName>
</protein>
<evidence type="ECO:0000256" key="4">
    <source>
        <dbReference type="ARBA" id="ARBA00023136"/>
    </source>
</evidence>
<evidence type="ECO:0000313" key="8">
    <source>
        <dbReference type="EMBL" id="KAG2222644.1"/>
    </source>
</evidence>
<feature type="domain" description="MARVEL" evidence="7">
    <location>
        <begin position="23"/>
        <end position="175"/>
    </location>
</feature>
<dbReference type="OrthoDB" id="2218151at2759"/>